<dbReference type="InterPro" id="IPR051653">
    <property type="entry name" value="E3_ligase_sorting_rcpt"/>
</dbReference>
<dbReference type="Proteomes" id="UP000268093">
    <property type="component" value="Unassembled WGS sequence"/>
</dbReference>
<feature type="region of interest" description="Disordered" evidence="8">
    <location>
        <begin position="476"/>
        <end position="505"/>
    </location>
</feature>
<feature type="domain" description="RING-type" evidence="10">
    <location>
        <begin position="402"/>
        <end position="426"/>
    </location>
</feature>
<feature type="compositionally biased region" description="Basic residues" evidence="8">
    <location>
        <begin position="492"/>
        <end position="502"/>
    </location>
</feature>
<evidence type="ECO:0000256" key="8">
    <source>
        <dbReference type="SAM" id="MobiDB-lite"/>
    </source>
</evidence>
<evidence type="ECO:0000313" key="12">
    <source>
        <dbReference type="Proteomes" id="UP000268093"/>
    </source>
</evidence>
<evidence type="ECO:0000256" key="2">
    <source>
        <dbReference type="ARBA" id="ARBA00022692"/>
    </source>
</evidence>
<dbReference type="OrthoDB" id="8062037at2759"/>
<protein>
    <recommendedName>
        <fullName evidence="10">RING-type domain-containing protein</fullName>
    </recommendedName>
</protein>
<name>A0A432ZZI5_9FUNG</name>
<keyword evidence="12" id="KW-1185">Reference proteome</keyword>
<keyword evidence="5" id="KW-0862">Zinc</keyword>
<dbReference type="GO" id="GO:0016020">
    <property type="term" value="C:membrane"/>
    <property type="evidence" value="ECO:0007669"/>
    <property type="project" value="UniProtKB-SubCell"/>
</dbReference>
<reference evidence="11 12" key="1">
    <citation type="journal article" date="2018" name="New Phytol.">
        <title>Phylogenomics of Endogonaceae and evolution of mycorrhizas within Mucoromycota.</title>
        <authorList>
            <person name="Chang Y."/>
            <person name="Desiro A."/>
            <person name="Na H."/>
            <person name="Sandor L."/>
            <person name="Lipzen A."/>
            <person name="Clum A."/>
            <person name="Barry K."/>
            <person name="Grigoriev I.V."/>
            <person name="Martin F.M."/>
            <person name="Stajich J.E."/>
            <person name="Smith M.E."/>
            <person name="Bonito G."/>
            <person name="Spatafora J.W."/>
        </authorList>
    </citation>
    <scope>NUCLEOTIDE SEQUENCE [LARGE SCALE GENOMIC DNA]</scope>
    <source>
        <strain evidence="11 12">GMNB39</strain>
    </source>
</reference>
<dbReference type="Pfam" id="PF17123">
    <property type="entry name" value="zf-RING_11"/>
    <property type="match status" value="1"/>
</dbReference>
<dbReference type="InterPro" id="IPR001841">
    <property type="entry name" value="Znf_RING"/>
</dbReference>
<evidence type="ECO:0000259" key="10">
    <source>
        <dbReference type="Pfam" id="PF17123"/>
    </source>
</evidence>
<evidence type="ECO:0000256" key="6">
    <source>
        <dbReference type="ARBA" id="ARBA00022989"/>
    </source>
</evidence>
<dbReference type="GO" id="GO:0008270">
    <property type="term" value="F:zinc ion binding"/>
    <property type="evidence" value="ECO:0007669"/>
    <property type="project" value="UniProtKB-KW"/>
</dbReference>
<sequence length="521" mass="55176">MRFQPFVLIGRITSTKAFLLSFLLFASTLPRAATLPLSASLEISLQGGQNGTDAVGVFKGNLVLLNIGNGGGLPLQGEIRNWSSSSASYLPPLPSAWLALINCDDPSVAAGLTIAQAFHANAAILFSTLSDQCILPNPSTIGAATALPIFSSSSTLMSRSLARTAEQDSKSAVAVGRISAVETIAAMDPDSATASLVNGPQPTASVTAPFPTYSYPVPPTSPLAPHNPALDILYAIAGLVMGIFAIGLLMGFLRARVARRRAAAREAEQAVAAAAANTARAANARVWRGGLSRQMLESFPVKRFAMNKEQGKWEDEKEKAGAADCVIPMTEANADVADHVTAPLPTETVECSPSLSTENHALSRVISPSLPTLGHMLVEKELPQRPDGTVENEPAHTFQLMCAICLDDYDEGEEVRVLPCGHEYHAHSQHSTSELPSNGIPTLFLTIAIASTPGSWRSPPSALCAKLTSVTPFPHVMKPVPARPSQPQPQIRARRPRPRRAGPRPTLAIATVAMVHARSRI</sequence>
<evidence type="ECO:0000256" key="4">
    <source>
        <dbReference type="ARBA" id="ARBA00022771"/>
    </source>
</evidence>
<dbReference type="PANTHER" id="PTHR47168">
    <property type="entry name" value="RING ZINC FINGER DOMAIN SUPERFAMILY PROTEIN-RELATED"/>
    <property type="match status" value="1"/>
</dbReference>
<dbReference type="SUPFAM" id="SSF57850">
    <property type="entry name" value="RING/U-box"/>
    <property type="match status" value="1"/>
</dbReference>
<organism evidence="11 12">
    <name type="scientific">Jimgerdemannia flammicorona</name>
    <dbReference type="NCBI Taxonomy" id="994334"/>
    <lineage>
        <taxon>Eukaryota</taxon>
        <taxon>Fungi</taxon>
        <taxon>Fungi incertae sedis</taxon>
        <taxon>Mucoromycota</taxon>
        <taxon>Mucoromycotina</taxon>
        <taxon>Endogonomycetes</taxon>
        <taxon>Endogonales</taxon>
        <taxon>Endogonaceae</taxon>
        <taxon>Jimgerdemannia</taxon>
    </lineage>
</organism>
<feature type="transmembrane region" description="Helical" evidence="9">
    <location>
        <begin position="232"/>
        <end position="253"/>
    </location>
</feature>
<dbReference type="PANTHER" id="PTHR47168:SF1">
    <property type="entry name" value="OS02G0798600 PROTEIN"/>
    <property type="match status" value="1"/>
</dbReference>
<accession>A0A432ZZI5</accession>
<evidence type="ECO:0000256" key="5">
    <source>
        <dbReference type="ARBA" id="ARBA00022833"/>
    </source>
</evidence>
<dbReference type="EMBL" id="RBNI01024773">
    <property type="protein sequence ID" value="RUO95912.1"/>
    <property type="molecule type" value="Genomic_DNA"/>
</dbReference>
<evidence type="ECO:0000256" key="7">
    <source>
        <dbReference type="ARBA" id="ARBA00023136"/>
    </source>
</evidence>
<dbReference type="AlphaFoldDB" id="A0A432ZZI5"/>
<comment type="subcellular location">
    <subcellularLocation>
        <location evidence="1">Membrane</location>
        <topology evidence="1">Single-pass membrane protein</topology>
    </subcellularLocation>
</comment>
<dbReference type="InterPro" id="IPR013083">
    <property type="entry name" value="Znf_RING/FYVE/PHD"/>
</dbReference>
<evidence type="ECO:0000313" key="11">
    <source>
        <dbReference type="EMBL" id="RUO95912.1"/>
    </source>
</evidence>
<gene>
    <name evidence="11" type="ORF">BC936DRAFT_142973</name>
</gene>
<comment type="caution">
    <text evidence="11">The sequence shown here is derived from an EMBL/GenBank/DDBJ whole genome shotgun (WGS) entry which is preliminary data.</text>
</comment>
<proteinExistence type="predicted"/>
<evidence type="ECO:0000256" key="3">
    <source>
        <dbReference type="ARBA" id="ARBA00022723"/>
    </source>
</evidence>
<evidence type="ECO:0000256" key="1">
    <source>
        <dbReference type="ARBA" id="ARBA00004167"/>
    </source>
</evidence>
<keyword evidence="3" id="KW-0479">Metal-binding</keyword>
<keyword evidence="6 9" id="KW-1133">Transmembrane helix</keyword>
<dbReference type="Gene3D" id="3.30.40.10">
    <property type="entry name" value="Zinc/RING finger domain, C3HC4 (zinc finger)"/>
    <property type="match status" value="1"/>
</dbReference>
<evidence type="ECO:0000256" key="9">
    <source>
        <dbReference type="SAM" id="Phobius"/>
    </source>
</evidence>
<keyword evidence="4" id="KW-0863">Zinc-finger</keyword>
<keyword evidence="2 9" id="KW-0812">Transmembrane</keyword>
<keyword evidence="7 9" id="KW-0472">Membrane</keyword>